<name>A0A0B7ABR9_9EUPU</name>
<accession>A0A0B7ABR9</accession>
<gene>
    <name evidence="1" type="primary">ORF108331</name>
</gene>
<proteinExistence type="predicted"/>
<feature type="non-terminal residue" evidence="1">
    <location>
        <position position="60"/>
    </location>
</feature>
<protein>
    <submittedName>
        <fullName evidence="1">Uncharacterized protein</fullName>
    </submittedName>
</protein>
<evidence type="ECO:0000313" key="1">
    <source>
        <dbReference type="EMBL" id="CEK78112.1"/>
    </source>
</evidence>
<dbReference type="AlphaFoldDB" id="A0A0B7ABR9"/>
<sequence length="60" mass="6940">MDPSLEHRIQTADEVKDMDCYRRQIIGISLSSTRTVDMLISKDHKAQINSEKLSLKSNEY</sequence>
<dbReference type="EMBL" id="HACG01031247">
    <property type="protein sequence ID" value="CEK78112.1"/>
    <property type="molecule type" value="Transcribed_RNA"/>
</dbReference>
<reference evidence="1" key="1">
    <citation type="submission" date="2014-12" db="EMBL/GenBank/DDBJ databases">
        <title>Insight into the proteome of Arion vulgaris.</title>
        <authorList>
            <person name="Aradska J."/>
            <person name="Bulat T."/>
            <person name="Smidak R."/>
            <person name="Sarate P."/>
            <person name="Gangsoo J."/>
            <person name="Sialana F."/>
            <person name="Bilban M."/>
            <person name="Lubec G."/>
        </authorList>
    </citation>
    <scope>NUCLEOTIDE SEQUENCE</scope>
    <source>
        <tissue evidence="1">Skin</tissue>
    </source>
</reference>
<organism evidence="1">
    <name type="scientific">Arion vulgaris</name>
    <dbReference type="NCBI Taxonomy" id="1028688"/>
    <lineage>
        <taxon>Eukaryota</taxon>
        <taxon>Metazoa</taxon>
        <taxon>Spiralia</taxon>
        <taxon>Lophotrochozoa</taxon>
        <taxon>Mollusca</taxon>
        <taxon>Gastropoda</taxon>
        <taxon>Heterobranchia</taxon>
        <taxon>Euthyneura</taxon>
        <taxon>Panpulmonata</taxon>
        <taxon>Eupulmonata</taxon>
        <taxon>Stylommatophora</taxon>
        <taxon>Helicina</taxon>
        <taxon>Arionoidea</taxon>
        <taxon>Arionidae</taxon>
        <taxon>Arion</taxon>
    </lineage>
</organism>